<gene>
    <name evidence="4" type="ORF">SNE40_000526</name>
</gene>
<organism evidence="4 5">
    <name type="scientific">Patella caerulea</name>
    <name type="common">Rayed Mediterranean limpet</name>
    <dbReference type="NCBI Taxonomy" id="87958"/>
    <lineage>
        <taxon>Eukaryota</taxon>
        <taxon>Metazoa</taxon>
        <taxon>Spiralia</taxon>
        <taxon>Lophotrochozoa</taxon>
        <taxon>Mollusca</taxon>
        <taxon>Gastropoda</taxon>
        <taxon>Patellogastropoda</taxon>
        <taxon>Patelloidea</taxon>
        <taxon>Patellidae</taxon>
        <taxon>Patella</taxon>
    </lineage>
</organism>
<dbReference type="Gene3D" id="2.30.39.10">
    <property type="entry name" value="Alpha-1-antitrypsin, domain 1"/>
    <property type="match status" value="1"/>
</dbReference>
<dbReference type="Gene3D" id="3.30.497.10">
    <property type="entry name" value="Antithrombin, subunit I, domain 2"/>
    <property type="match status" value="1"/>
</dbReference>
<dbReference type="AlphaFoldDB" id="A0AAN8KE13"/>
<evidence type="ECO:0000313" key="5">
    <source>
        <dbReference type="Proteomes" id="UP001347796"/>
    </source>
</evidence>
<dbReference type="InterPro" id="IPR042178">
    <property type="entry name" value="Serpin_sf_1"/>
</dbReference>
<evidence type="ECO:0000259" key="3">
    <source>
        <dbReference type="SMART" id="SM00093"/>
    </source>
</evidence>
<accession>A0AAN8KE13</accession>
<dbReference type="InterPro" id="IPR042185">
    <property type="entry name" value="Serpin_sf_2"/>
</dbReference>
<evidence type="ECO:0000256" key="2">
    <source>
        <dbReference type="RuleBase" id="RU000411"/>
    </source>
</evidence>
<comment type="similarity">
    <text evidence="1 2">Belongs to the serpin family.</text>
</comment>
<evidence type="ECO:0000313" key="4">
    <source>
        <dbReference type="EMBL" id="KAK6195005.1"/>
    </source>
</evidence>
<reference evidence="4 5" key="1">
    <citation type="submission" date="2024-01" db="EMBL/GenBank/DDBJ databases">
        <title>The genome of the rayed Mediterranean limpet Patella caerulea (Linnaeus, 1758).</title>
        <authorList>
            <person name="Anh-Thu Weber A."/>
            <person name="Halstead-Nussloch G."/>
        </authorList>
    </citation>
    <scope>NUCLEOTIDE SEQUENCE [LARGE SCALE GENOMIC DNA]</scope>
    <source>
        <strain evidence="4">AATW-2023a</strain>
        <tissue evidence="4">Whole specimen</tissue>
    </source>
</reference>
<dbReference type="InterPro" id="IPR000215">
    <property type="entry name" value="Serpin_fam"/>
</dbReference>
<protein>
    <recommendedName>
        <fullName evidence="3">Serpin domain-containing protein</fullName>
    </recommendedName>
</protein>
<dbReference type="InterPro" id="IPR023795">
    <property type="entry name" value="Serpin_CS"/>
</dbReference>
<dbReference type="GO" id="GO:0004867">
    <property type="term" value="F:serine-type endopeptidase inhibitor activity"/>
    <property type="evidence" value="ECO:0007669"/>
    <property type="project" value="InterPro"/>
</dbReference>
<dbReference type="PANTHER" id="PTHR11461:SF211">
    <property type="entry name" value="GH10112P-RELATED"/>
    <property type="match status" value="1"/>
</dbReference>
<feature type="domain" description="Serpin" evidence="3">
    <location>
        <begin position="17"/>
        <end position="373"/>
    </location>
</feature>
<dbReference type="CDD" id="cd00172">
    <property type="entry name" value="serpin"/>
    <property type="match status" value="1"/>
</dbReference>
<dbReference type="PANTHER" id="PTHR11461">
    <property type="entry name" value="SERINE PROTEASE INHIBITOR, SERPIN"/>
    <property type="match status" value="1"/>
</dbReference>
<dbReference type="InterPro" id="IPR023796">
    <property type="entry name" value="Serpin_dom"/>
</dbReference>
<evidence type="ECO:0000256" key="1">
    <source>
        <dbReference type="ARBA" id="ARBA00009500"/>
    </source>
</evidence>
<dbReference type="Proteomes" id="UP001347796">
    <property type="component" value="Unassembled WGS sequence"/>
</dbReference>
<comment type="caution">
    <text evidence="4">The sequence shown here is derived from an EMBL/GenBank/DDBJ whole genome shotgun (WGS) entry which is preliminary data.</text>
</comment>
<dbReference type="GO" id="GO:0005615">
    <property type="term" value="C:extracellular space"/>
    <property type="evidence" value="ECO:0007669"/>
    <property type="project" value="InterPro"/>
</dbReference>
<dbReference type="PROSITE" id="PS00284">
    <property type="entry name" value="SERPIN"/>
    <property type="match status" value="1"/>
</dbReference>
<name>A0AAN8KE13_PATCE</name>
<dbReference type="Pfam" id="PF00079">
    <property type="entry name" value="Serpin"/>
    <property type="match status" value="1"/>
</dbReference>
<proteinExistence type="inferred from homology"/>
<dbReference type="SMART" id="SM00093">
    <property type="entry name" value="SERPIN"/>
    <property type="match status" value="1"/>
</dbReference>
<dbReference type="SUPFAM" id="SSF56574">
    <property type="entry name" value="Serpins"/>
    <property type="match status" value="1"/>
</dbReference>
<dbReference type="EMBL" id="JAZGQO010000001">
    <property type="protein sequence ID" value="KAK6195005.1"/>
    <property type="molecule type" value="Genomic_DNA"/>
</dbReference>
<dbReference type="InterPro" id="IPR036186">
    <property type="entry name" value="Serpin_sf"/>
</dbReference>
<sequence length="376" mass="41449">MAGVVGSLSTASNDFGLNLYKSVVTSPKCPQNVFISPFCLHSILSMTHLGAAGSTKQQLERALKLDGLEGGTQEAYQQFLKKAPLKYFNIANRLYLQSIGTVLEDFKQSCKSNFNAEAVTLSFDDDAEAGRSTINQWVEGETKGKIQELIPQGSLSPDTALVLVNAIYFKGDWDVKFDRATTIKDSFHLNENESLEVNFMRKEAKFNFGYSATLNCQILEIPYQNKDLSMLIVLPQVMDGLKDLEAKLDSAALSKLQTEMSVEEVEIRIPRFTIESSMTLVDSLTSIGIEEAFIAGKADLSKIDGTRNLFVSDVFHKTFIVVNEEGSEAAAAGAVAISTKMLPPSFTADHPFLFFIKDNSTDMILFFGRLVQPDLV</sequence>
<keyword evidence="5" id="KW-1185">Reference proteome</keyword>